<proteinExistence type="predicted"/>
<dbReference type="EMBL" id="JAPVOI010000004">
    <property type="protein sequence ID" value="MCZ4091130.1"/>
    <property type="molecule type" value="Genomic_DNA"/>
</dbReference>
<dbReference type="Gene3D" id="3.20.20.370">
    <property type="entry name" value="Glycoside hydrolase/deacetylase"/>
    <property type="match status" value="1"/>
</dbReference>
<dbReference type="InterPro" id="IPR006837">
    <property type="entry name" value="Divergent_DAC"/>
</dbReference>
<name>A0ABT4KGM7_9HYPH</name>
<dbReference type="InterPro" id="IPR011330">
    <property type="entry name" value="Glyco_hydro/deAcase_b/a-brl"/>
</dbReference>
<dbReference type="RefSeq" id="WP_269280527.1">
    <property type="nucleotide sequence ID" value="NZ_JAPVOI010000004.1"/>
</dbReference>
<accession>A0ABT4KGM7</accession>
<dbReference type="CDD" id="cd10936">
    <property type="entry name" value="CE4_DAC2"/>
    <property type="match status" value="1"/>
</dbReference>
<evidence type="ECO:0000256" key="2">
    <source>
        <dbReference type="SAM" id="Phobius"/>
    </source>
</evidence>
<feature type="compositionally biased region" description="Low complexity" evidence="1">
    <location>
        <begin position="66"/>
        <end position="82"/>
    </location>
</feature>
<gene>
    <name evidence="3" type="ORF">O3W52_13965</name>
</gene>
<organism evidence="3 4">
    <name type="scientific">Sinorhizobium psoraleae</name>
    <dbReference type="NCBI Taxonomy" id="520838"/>
    <lineage>
        <taxon>Bacteria</taxon>
        <taxon>Pseudomonadati</taxon>
        <taxon>Pseudomonadota</taxon>
        <taxon>Alphaproteobacteria</taxon>
        <taxon>Hyphomicrobiales</taxon>
        <taxon>Rhizobiaceae</taxon>
        <taxon>Sinorhizobium/Ensifer group</taxon>
        <taxon>Sinorhizobium</taxon>
    </lineage>
</organism>
<evidence type="ECO:0000313" key="4">
    <source>
        <dbReference type="Proteomes" id="UP001079430"/>
    </source>
</evidence>
<keyword evidence="2" id="KW-1133">Transmembrane helix</keyword>
<keyword evidence="2" id="KW-0812">Transmembrane</keyword>
<comment type="caution">
    <text evidence="3">The sequence shown here is derived from an EMBL/GenBank/DDBJ whole genome shotgun (WGS) entry which is preliminary data.</text>
</comment>
<evidence type="ECO:0000256" key="1">
    <source>
        <dbReference type="SAM" id="MobiDB-lite"/>
    </source>
</evidence>
<keyword evidence="2" id="KW-0472">Membrane</keyword>
<dbReference type="PANTHER" id="PTHR30105:SF2">
    <property type="entry name" value="DIVERGENT POLYSACCHARIDE DEACETYLASE SUPERFAMILY"/>
    <property type="match status" value="1"/>
</dbReference>
<dbReference type="Proteomes" id="UP001079430">
    <property type="component" value="Unassembled WGS sequence"/>
</dbReference>
<keyword evidence="4" id="KW-1185">Reference proteome</keyword>
<feature type="region of interest" description="Disordered" evidence="1">
    <location>
        <begin position="65"/>
        <end position="92"/>
    </location>
</feature>
<dbReference type="PANTHER" id="PTHR30105">
    <property type="entry name" value="UNCHARACTERIZED YIBQ-RELATED"/>
    <property type="match status" value="1"/>
</dbReference>
<sequence length="405" mass="43026">MGTDLNAPLGQNRKVRPARRRDFRSLLGYSFVSLCAVTVVGLSAWSALFPDDLTRAPEAPELAAKGAVSAGETSATAGTTEAAGRRKSPLRPDAALSGAHVEEMLTNDGATVTQYTPRSRESDGPAFINVGPVRGQDPRMAALPNDDLLEQGAHGRLPIVGPDGLKPMDQYARPWSGARGTRIALVVGGLGLSQTGTQRAIQGLPPEVTLGLAAAGNSLQRWMQDARRDGHEILLQIPMEPFDYPDNDPGPRALRVSLSATKNLAELHRSMGQITNYTGIMNYLGGRFLADADALEPVMRDIGKRGLLFLDDGTSAQSLSGTLAGAFDVPHGFADLIVDSELSRSAILRKLDELERIARRNGTAIGVASAFEESVAAIAEWMQEAGGRGIEFVGVSALVNDPQQN</sequence>
<evidence type="ECO:0000313" key="3">
    <source>
        <dbReference type="EMBL" id="MCZ4091130.1"/>
    </source>
</evidence>
<dbReference type="Pfam" id="PF04748">
    <property type="entry name" value="Polysacc_deac_2"/>
    <property type="match status" value="1"/>
</dbReference>
<dbReference type="SUPFAM" id="SSF88713">
    <property type="entry name" value="Glycoside hydrolase/deacetylase"/>
    <property type="match status" value="1"/>
</dbReference>
<feature type="transmembrane region" description="Helical" evidence="2">
    <location>
        <begin position="26"/>
        <end position="48"/>
    </location>
</feature>
<protein>
    <submittedName>
        <fullName evidence="3">Divergent polysaccharide deacetylase family protein</fullName>
    </submittedName>
</protein>
<reference evidence="3" key="1">
    <citation type="submission" date="2022-10" db="EMBL/GenBank/DDBJ databases">
        <title>Whole genome sequencing of three plant growth promoting bacteria isolated from Vachellia tortilis subsp. raddiana in Morocco.</title>
        <authorList>
            <person name="Hnini M."/>
            <person name="Zouagui R."/>
            <person name="Zouagui H."/>
            <person name="Chemao Elfihri M.-W."/>
            <person name="Ibrahimi A."/>
            <person name="Sbabou L."/>
            <person name="Aurag J."/>
        </authorList>
    </citation>
    <scope>NUCLEOTIDE SEQUENCE</scope>
    <source>
        <strain evidence="3">LMR678</strain>
    </source>
</reference>